<protein>
    <submittedName>
        <fullName evidence="1">Uncharacterized protein</fullName>
    </submittedName>
</protein>
<organism evidence="1 2">
    <name type="scientific">Candidatus Kaiserbacteria bacterium RIFCSPLOWO2_02_FULL_55_12</name>
    <dbReference type="NCBI Taxonomy" id="1798522"/>
    <lineage>
        <taxon>Bacteria</taxon>
        <taxon>Candidatus Kaiseribacteriota</taxon>
    </lineage>
</organism>
<evidence type="ECO:0000313" key="2">
    <source>
        <dbReference type="Proteomes" id="UP000178919"/>
    </source>
</evidence>
<gene>
    <name evidence="1" type="ORF">A3J11_00280</name>
</gene>
<accession>A0A1F6F0I6</accession>
<evidence type="ECO:0000313" key="1">
    <source>
        <dbReference type="EMBL" id="OGG79378.1"/>
    </source>
</evidence>
<name>A0A1F6F0I6_9BACT</name>
<dbReference type="AlphaFoldDB" id="A0A1F6F0I6"/>
<dbReference type="EMBL" id="MFMJ01000017">
    <property type="protein sequence ID" value="OGG79378.1"/>
    <property type="molecule type" value="Genomic_DNA"/>
</dbReference>
<sequence length="164" mass="19017">MSKHHVDAVFKQFPWLHSYFGTLKPKLEYASVSRADIKRLNATTGLHHPIPFGGNDYRQKMFLFDRNGAFISTVHGTKWHHRIIEFLNLDKFGAFRHKKSLGETLIELGDKASECTYIVETVNTSCIEVIRAPKGRTFVDLLREKRNREARDSEQAREEIKKDS</sequence>
<reference evidence="1 2" key="1">
    <citation type="journal article" date="2016" name="Nat. Commun.">
        <title>Thousands of microbial genomes shed light on interconnected biogeochemical processes in an aquifer system.</title>
        <authorList>
            <person name="Anantharaman K."/>
            <person name="Brown C.T."/>
            <person name="Hug L.A."/>
            <person name="Sharon I."/>
            <person name="Castelle C.J."/>
            <person name="Probst A.J."/>
            <person name="Thomas B.C."/>
            <person name="Singh A."/>
            <person name="Wilkins M.J."/>
            <person name="Karaoz U."/>
            <person name="Brodie E.L."/>
            <person name="Williams K.H."/>
            <person name="Hubbard S.S."/>
            <person name="Banfield J.F."/>
        </authorList>
    </citation>
    <scope>NUCLEOTIDE SEQUENCE [LARGE SCALE GENOMIC DNA]</scope>
</reference>
<dbReference type="Proteomes" id="UP000178919">
    <property type="component" value="Unassembled WGS sequence"/>
</dbReference>
<comment type="caution">
    <text evidence="1">The sequence shown here is derived from an EMBL/GenBank/DDBJ whole genome shotgun (WGS) entry which is preliminary data.</text>
</comment>
<proteinExistence type="predicted"/>